<comment type="caution">
    <text evidence="1">The sequence shown here is derived from an EMBL/GenBank/DDBJ whole genome shotgun (WGS) entry which is preliminary data.</text>
</comment>
<dbReference type="AlphaFoldDB" id="A0A829YLW7"/>
<accession>A0A829YLW7</accession>
<dbReference type="InterPro" id="IPR010982">
    <property type="entry name" value="Lambda_DNA-bd_dom_sf"/>
</dbReference>
<gene>
    <name evidence="1" type="ORF">GCM10011487_58810</name>
</gene>
<dbReference type="PANTHER" id="PTHR40275">
    <property type="entry name" value="SSL7038 PROTEIN"/>
    <property type="match status" value="1"/>
</dbReference>
<dbReference type="EMBL" id="BLJN01000007">
    <property type="protein sequence ID" value="GFE83881.1"/>
    <property type="molecule type" value="Genomic_DNA"/>
</dbReference>
<dbReference type="Proteomes" id="UP000445000">
    <property type="component" value="Unassembled WGS sequence"/>
</dbReference>
<dbReference type="RefSeq" id="WP_161815497.1">
    <property type="nucleotide sequence ID" value="NZ_BLJN01000007.1"/>
</dbReference>
<name>A0A829YLW7_9GAMM</name>
<dbReference type="GO" id="GO:0003677">
    <property type="term" value="F:DNA binding"/>
    <property type="evidence" value="ECO:0007669"/>
    <property type="project" value="InterPro"/>
</dbReference>
<organism evidence="1 2">
    <name type="scientific">Steroidobacter agaridevorans</name>
    <dbReference type="NCBI Taxonomy" id="2695856"/>
    <lineage>
        <taxon>Bacteria</taxon>
        <taxon>Pseudomonadati</taxon>
        <taxon>Pseudomonadota</taxon>
        <taxon>Gammaproteobacteria</taxon>
        <taxon>Steroidobacterales</taxon>
        <taxon>Steroidobacteraceae</taxon>
        <taxon>Steroidobacter</taxon>
    </lineage>
</organism>
<proteinExistence type="predicted"/>
<dbReference type="NCBIfam" id="TIGR02684">
    <property type="entry name" value="dnstrm_HI1420"/>
    <property type="match status" value="1"/>
</dbReference>
<sequence length="105" mass="11219">MAKAKKRAKAKSRSAELAPFDASEFLDNEEVIAEYLAAALEDPDPDVFLRAVANVAKARGVSQVAKASGLGRESLYKALAPGAKVRYETVRKVLDSLGVRLTVTA</sequence>
<dbReference type="Pfam" id="PF21716">
    <property type="entry name" value="dnstrm_HI1420"/>
    <property type="match status" value="1"/>
</dbReference>
<dbReference type="PANTHER" id="PTHR40275:SF1">
    <property type="entry name" value="SSL7038 PROTEIN"/>
    <property type="match status" value="1"/>
</dbReference>
<reference evidence="2" key="1">
    <citation type="submission" date="2020-01" db="EMBL/GenBank/DDBJ databases">
        <title>'Steroidobacter agaridevorans' sp. nov., agar-degrading bacteria isolated from rhizosphere soils.</title>
        <authorList>
            <person name="Ikenaga M."/>
            <person name="Kataoka M."/>
            <person name="Murouchi A."/>
            <person name="Katsuragi S."/>
            <person name="Sakai M."/>
        </authorList>
    </citation>
    <scope>NUCLEOTIDE SEQUENCE [LARGE SCALE GENOMIC DNA]</scope>
    <source>
        <strain evidence="2">YU21-B</strain>
    </source>
</reference>
<dbReference type="InterPro" id="IPR014057">
    <property type="entry name" value="HI1420"/>
</dbReference>
<evidence type="ECO:0000313" key="2">
    <source>
        <dbReference type="Proteomes" id="UP000445000"/>
    </source>
</evidence>
<keyword evidence="2" id="KW-1185">Reference proteome</keyword>
<evidence type="ECO:0000313" key="1">
    <source>
        <dbReference type="EMBL" id="GFE83881.1"/>
    </source>
</evidence>
<protein>
    <submittedName>
        <fullName evidence="1">Putative addiction module antidote protein</fullName>
    </submittedName>
</protein>
<dbReference type="SUPFAM" id="SSF47413">
    <property type="entry name" value="lambda repressor-like DNA-binding domains"/>
    <property type="match status" value="1"/>
</dbReference>